<keyword evidence="6" id="KW-1185">Reference proteome</keyword>
<feature type="compositionally biased region" description="Low complexity" evidence="4">
    <location>
        <begin position="127"/>
        <end position="144"/>
    </location>
</feature>
<organism evidence="5 6">
    <name type="scientific">Nitzschia inconspicua</name>
    <dbReference type="NCBI Taxonomy" id="303405"/>
    <lineage>
        <taxon>Eukaryota</taxon>
        <taxon>Sar</taxon>
        <taxon>Stramenopiles</taxon>
        <taxon>Ochrophyta</taxon>
        <taxon>Bacillariophyta</taxon>
        <taxon>Bacillariophyceae</taxon>
        <taxon>Bacillariophycidae</taxon>
        <taxon>Bacillariales</taxon>
        <taxon>Bacillariaceae</taxon>
        <taxon>Nitzschia</taxon>
    </lineage>
</organism>
<name>A0A9K3PCN2_9STRA</name>
<protein>
    <submittedName>
        <fullName evidence="5">RHS repeat-associated core domain containing protein</fullName>
    </submittedName>
</protein>
<proteinExistence type="predicted"/>
<feature type="region of interest" description="Disordered" evidence="4">
    <location>
        <begin position="165"/>
        <end position="263"/>
    </location>
</feature>
<dbReference type="EMBL" id="JAGRRH010000024">
    <property type="protein sequence ID" value="KAG7342643.1"/>
    <property type="molecule type" value="Genomic_DNA"/>
</dbReference>
<feature type="region of interest" description="Disordered" evidence="4">
    <location>
        <begin position="106"/>
        <end position="152"/>
    </location>
</feature>
<dbReference type="AlphaFoldDB" id="A0A9K3PCN2"/>
<dbReference type="InterPro" id="IPR001611">
    <property type="entry name" value="Leu-rich_rpt"/>
</dbReference>
<dbReference type="OrthoDB" id="45774at2759"/>
<dbReference type="Pfam" id="PF00560">
    <property type="entry name" value="LRR_1"/>
    <property type="match status" value="1"/>
</dbReference>
<sequence>MMISSFRNALVWSVVVATTIAIVPLPVHGQLRQSAERARSIQDIYSAQQFWTTVKAKPRLINNDLENQGEELEGELEQEQKLMEIMSAIGSRQFFFSMETEVTSSIPSDGPSLIPSVVPSDAPSLIPSTSPSENSPDNESSNPTVSEQPTHVFWPSFTPSLSPVPSLSPSQSILLSEDPSPSPTFPIGLGPSSSLEPSFDPSLSPAPSENGATTIPTLFPSEAPSELPTTAPTLIPTTISATDEPSNDRIISTIPSTSPTMSNCPGFTPEERLAGILQTLFDIATNPALLRDLEAPQGKATDWLINRDFDQACPDDEKLVQRWALAVMYYSTNGDEWDRCSAVGSDPCGEENPFRGERRFLSSFEECEWAGITCNSNGCVTEVEFEDNNLIGTIPTEIALLKELEFWGMERGGLTGTIPTEVGVLTNLLFIDLDFNALSGSLPTELYLLTGLTELDLNDNQLTGNVDQIGVLVNLEFLQLHANDFSGTIPEDMGNLVLMRTFTVHRTWFSGTMPESVCSLRDINGGNLQSLIAECNEIPGIGPQIECKTPECCSSCRGFVS</sequence>
<comment type="subcellular location">
    <subcellularLocation>
        <location evidence="1">Cell envelope</location>
    </subcellularLocation>
</comment>
<keyword evidence="2" id="KW-0433">Leucine-rich repeat</keyword>
<feature type="compositionally biased region" description="Low complexity" evidence="4">
    <location>
        <begin position="250"/>
        <end position="260"/>
    </location>
</feature>
<evidence type="ECO:0000256" key="2">
    <source>
        <dbReference type="ARBA" id="ARBA00022614"/>
    </source>
</evidence>
<dbReference type="PANTHER" id="PTHR48059">
    <property type="entry name" value="POLYGALACTURONASE INHIBITOR 1"/>
    <property type="match status" value="1"/>
</dbReference>
<reference evidence="5" key="1">
    <citation type="journal article" date="2021" name="Sci. Rep.">
        <title>Diploid genomic architecture of Nitzschia inconspicua, an elite biomass production diatom.</title>
        <authorList>
            <person name="Oliver A."/>
            <person name="Podell S."/>
            <person name="Pinowska A."/>
            <person name="Traller J.C."/>
            <person name="Smith S.R."/>
            <person name="McClure R."/>
            <person name="Beliaev A."/>
            <person name="Bohutskyi P."/>
            <person name="Hill E.A."/>
            <person name="Rabines A."/>
            <person name="Zheng H."/>
            <person name="Allen L.Z."/>
            <person name="Kuo A."/>
            <person name="Grigoriev I.V."/>
            <person name="Allen A.E."/>
            <person name="Hazlebeck D."/>
            <person name="Allen E.E."/>
        </authorList>
    </citation>
    <scope>NUCLEOTIDE SEQUENCE</scope>
    <source>
        <strain evidence="5">Hildebrandi</strain>
    </source>
</reference>
<dbReference type="PANTHER" id="PTHR48059:SF30">
    <property type="entry name" value="OS06G0587000 PROTEIN"/>
    <property type="match status" value="1"/>
</dbReference>
<dbReference type="InterPro" id="IPR051848">
    <property type="entry name" value="PGIP"/>
</dbReference>
<feature type="compositionally biased region" description="Low complexity" evidence="4">
    <location>
        <begin position="227"/>
        <end position="242"/>
    </location>
</feature>
<evidence type="ECO:0000256" key="3">
    <source>
        <dbReference type="ARBA" id="ARBA00022737"/>
    </source>
</evidence>
<evidence type="ECO:0000256" key="1">
    <source>
        <dbReference type="ARBA" id="ARBA00004196"/>
    </source>
</evidence>
<evidence type="ECO:0000313" key="6">
    <source>
        <dbReference type="Proteomes" id="UP000693970"/>
    </source>
</evidence>
<gene>
    <name evidence="5" type="ORF">IV203_020587</name>
</gene>
<accession>A0A9K3PCN2</accession>
<evidence type="ECO:0000256" key="4">
    <source>
        <dbReference type="SAM" id="MobiDB-lite"/>
    </source>
</evidence>
<comment type="caution">
    <text evidence="5">The sequence shown here is derived from an EMBL/GenBank/DDBJ whole genome shotgun (WGS) entry which is preliminary data.</text>
</comment>
<evidence type="ECO:0000313" key="5">
    <source>
        <dbReference type="EMBL" id="KAG7342643.1"/>
    </source>
</evidence>
<feature type="compositionally biased region" description="Polar residues" evidence="4">
    <location>
        <begin position="205"/>
        <end position="216"/>
    </location>
</feature>
<feature type="compositionally biased region" description="Low complexity" evidence="4">
    <location>
        <begin position="165"/>
        <end position="176"/>
    </location>
</feature>
<keyword evidence="3" id="KW-0677">Repeat</keyword>
<dbReference type="Proteomes" id="UP000693970">
    <property type="component" value="Unassembled WGS sequence"/>
</dbReference>
<dbReference type="FunFam" id="3.80.10.10:FF:000041">
    <property type="entry name" value="LRR receptor-like serine/threonine-protein kinase ERECTA"/>
    <property type="match status" value="1"/>
</dbReference>
<reference evidence="5" key="2">
    <citation type="submission" date="2021-04" db="EMBL/GenBank/DDBJ databases">
        <authorList>
            <person name="Podell S."/>
        </authorList>
    </citation>
    <scope>NUCLEOTIDE SEQUENCE</scope>
    <source>
        <strain evidence="5">Hildebrandi</strain>
    </source>
</reference>